<evidence type="ECO:0000256" key="2">
    <source>
        <dbReference type="SAM" id="MobiDB-lite"/>
    </source>
</evidence>
<evidence type="ECO:0000256" key="1">
    <source>
        <dbReference type="SAM" id="Coils"/>
    </source>
</evidence>
<proteinExistence type="predicted"/>
<feature type="compositionally biased region" description="Basic and acidic residues" evidence="2">
    <location>
        <begin position="65"/>
        <end position="84"/>
    </location>
</feature>
<sequence length="454" mass="45981">MKPETGDENPEAKAQTEDKTVVDAEIDEGRGDAPEAASDATVEVDLDLKDKPFTMADYDPSYDARLAEEDAATDDRAPSSEDGRAPWGGDATEAEYDDDSREAAPRSGGGGGGGFMSTLLGGVAAAAVGAGAVVYGLPQIEPYLPAQFRPSAAATAPAFDPAPLQAALDAQSAEIADLKAQLAALPATAPAPAEGAPVDLGPVEDALSALRDDLSALDARVLEIEKRPVDGGAASATAIDAFERELADLREQFQKNRTTAEAIDQQIAAATAEMTAKIKAAEDEAAAMRASAAEDARKARAEAAVAALTAAVESDAPAEMAKAQLAAAGVDLPSALKGHVPTIAELTRAFEPAARVALGAARKEAAGDDTLGKLGAFFLAQTGARSLEPAEGNSPDAILARAGAATAAGDMETALAEVGALPQAAQAALSDWTAMAQARLDATKALADLAQSVN</sequence>
<evidence type="ECO:0000313" key="3">
    <source>
        <dbReference type="EMBL" id="SIS82926.1"/>
    </source>
</evidence>
<feature type="coiled-coil region" evidence="1">
    <location>
        <begin position="207"/>
        <end position="291"/>
    </location>
</feature>
<keyword evidence="1" id="KW-0175">Coiled coil</keyword>
<evidence type="ECO:0008006" key="5">
    <source>
        <dbReference type="Google" id="ProtNLM"/>
    </source>
</evidence>
<dbReference type="Proteomes" id="UP000186098">
    <property type="component" value="Unassembled WGS sequence"/>
</dbReference>
<feature type="compositionally biased region" description="Basic and acidic residues" evidence="2">
    <location>
        <begin position="1"/>
        <end position="33"/>
    </location>
</feature>
<accession>A0A1N7M9Z7</accession>
<dbReference type="STRING" id="407234.SAMN05421795_106116"/>
<organism evidence="3 4">
    <name type="scientific">Phaeovulum vinaykumarii</name>
    <dbReference type="NCBI Taxonomy" id="407234"/>
    <lineage>
        <taxon>Bacteria</taxon>
        <taxon>Pseudomonadati</taxon>
        <taxon>Pseudomonadota</taxon>
        <taxon>Alphaproteobacteria</taxon>
        <taxon>Rhodobacterales</taxon>
        <taxon>Paracoccaceae</taxon>
        <taxon>Phaeovulum</taxon>
    </lineage>
</organism>
<feature type="region of interest" description="Disordered" evidence="2">
    <location>
        <begin position="1"/>
        <end position="110"/>
    </location>
</feature>
<dbReference type="EMBL" id="FTOM01000006">
    <property type="protein sequence ID" value="SIS82926.1"/>
    <property type="molecule type" value="Genomic_DNA"/>
</dbReference>
<keyword evidence="4" id="KW-1185">Reference proteome</keyword>
<dbReference type="AlphaFoldDB" id="A0A1N7M9Z7"/>
<reference evidence="4" key="1">
    <citation type="submission" date="2017-01" db="EMBL/GenBank/DDBJ databases">
        <authorList>
            <person name="Varghese N."/>
            <person name="Submissions S."/>
        </authorList>
    </citation>
    <scope>NUCLEOTIDE SEQUENCE [LARGE SCALE GENOMIC DNA]</scope>
    <source>
        <strain evidence="4">DSM 18714</strain>
    </source>
</reference>
<dbReference type="RefSeq" id="WP_076366501.1">
    <property type="nucleotide sequence ID" value="NZ_FTOM01000006.1"/>
</dbReference>
<evidence type="ECO:0000313" key="4">
    <source>
        <dbReference type="Proteomes" id="UP000186098"/>
    </source>
</evidence>
<dbReference type="OrthoDB" id="7659420at2"/>
<gene>
    <name evidence="3" type="ORF">SAMN05421795_106116</name>
</gene>
<protein>
    <recommendedName>
        <fullName evidence="5">Inner membrane protein</fullName>
    </recommendedName>
</protein>
<name>A0A1N7M9Z7_9RHOB</name>